<evidence type="ECO:0008006" key="5">
    <source>
        <dbReference type="Google" id="ProtNLM"/>
    </source>
</evidence>
<dbReference type="RefSeq" id="WP_146169260.1">
    <property type="nucleotide sequence ID" value="NZ_BOMO01000077.1"/>
</dbReference>
<organism evidence="3 4">
    <name type="scientific">Actinoplanes italicus</name>
    <dbReference type="NCBI Taxonomy" id="113567"/>
    <lineage>
        <taxon>Bacteria</taxon>
        <taxon>Bacillati</taxon>
        <taxon>Actinomycetota</taxon>
        <taxon>Actinomycetes</taxon>
        <taxon>Micromonosporales</taxon>
        <taxon>Micromonosporaceae</taxon>
        <taxon>Actinoplanes</taxon>
    </lineage>
</organism>
<feature type="chain" id="PRO_5015616909" description="PknH-like protein" evidence="2">
    <location>
        <begin position="36"/>
        <end position="283"/>
    </location>
</feature>
<evidence type="ECO:0000256" key="1">
    <source>
        <dbReference type="SAM" id="MobiDB-lite"/>
    </source>
</evidence>
<gene>
    <name evidence="3" type="ORF">CLV67_109130</name>
</gene>
<evidence type="ECO:0000313" key="4">
    <source>
        <dbReference type="Proteomes" id="UP000239415"/>
    </source>
</evidence>
<proteinExistence type="predicted"/>
<protein>
    <recommendedName>
        <fullName evidence="5">PknH-like protein</fullName>
    </recommendedName>
</protein>
<name>A0A2T0K9Q7_9ACTN</name>
<keyword evidence="4" id="KW-1185">Reference proteome</keyword>
<evidence type="ECO:0000313" key="3">
    <source>
        <dbReference type="EMBL" id="PRX19865.1"/>
    </source>
</evidence>
<comment type="caution">
    <text evidence="3">The sequence shown here is derived from an EMBL/GenBank/DDBJ whole genome shotgun (WGS) entry which is preliminary data.</text>
</comment>
<accession>A0A2T0K9Q7</accession>
<keyword evidence="2" id="KW-0732">Signal</keyword>
<reference evidence="3 4" key="1">
    <citation type="submission" date="2018-03" db="EMBL/GenBank/DDBJ databases">
        <title>Genomic Encyclopedia of Archaeal and Bacterial Type Strains, Phase II (KMG-II): from individual species to whole genera.</title>
        <authorList>
            <person name="Goeker M."/>
        </authorList>
    </citation>
    <scope>NUCLEOTIDE SEQUENCE [LARGE SCALE GENOMIC DNA]</scope>
    <source>
        <strain evidence="3 4">DSM 43146</strain>
    </source>
</reference>
<dbReference type="Proteomes" id="UP000239415">
    <property type="component" value="Unassembled WGS sequence"/>
</dbReference>
<sequence>MRITHQKAIKFPAAFALSLGLGLGSAAGLPASASAAPGLPATAVTAPAEPPDRTEQLKKALLTEEDMPAGYALLDMNYFEPFLRSVLGEASVGGDPCAMSGSPAEVSSSPLAMPVQDVDLARSTGPVRTVDPVKTGPAEKDVPETPAAPPTALAIFENTDEGSMAMEVLSAGGEKEAGAALASLRTMLKECADIDVDDAELTLRALDWQQRLGDDSVAVEMVMQAKFAGIENTIRVKAVQVAYRDVSMTVGLMGAEDPSNKRLKKVARAAVRKLVTSTGIVTE</sequence>
<dbReference type="OrthoDB" id="3294977at2"/>
<feature type="region of interest" description="Disordered" evidence="1">
    <location>
        <begin position="126"/>
        <end position="148"/>
    </location>
</feature>
<dbReference type="AlphaFoldDB" id="A0A2T0K9Q7"/>
<evidence type="ECO:0000256" key="2">
    <source>
        <dbReference type="SAM" id="SignalP"/>
    </source>
</evidence>
<dbReference type="EMBL" id="PVMZ01000009">
    <property type="protein sequence ID" value="PRX19865.1"/>
    <property type="molecule type" value="Genomic_DNA"/>
</dbReference>
<feature type="signal peptide" evidence="2">
    <location>
        <begin position="1"/>
        <end position="35"/>
    </location>
</feature>